<dbReference type="EMBL" id="KZ084090">
    <property type="protein sequence ID" value="OSD06384.1"/>
    <property type="molecule type" value="Genomic_DNA"/>
</dbReference>
<evidence type="ECO:0000256" key="3">
    <source>
        <dbReference type="ARBA" id="ARBA00021453"/>
    </source>
</evidence>
<dbReference type="InterPro" id="IPR036390">
    <property type="entry name" value="WH_DNA-bd_sf"/>
</dbReference>
<dbReference type="Pfam" id="PF02270">
    <property type="entry name" value="TFIIF_beta"/>
    <property type="match status" value="1"/>
</dbReference>
<evidence type="ECO:0000313" key="14">
    <source>
        <dbReference type="Proteomes" id="UP000193067"/>
    </source>
</evidence>
<dbReference type="GO" id="GO:0005674">
    <property type="term" value="C:transcription factor TFIIF complex"/>
    <property type="evidence" value="ECO:0007669"/>
    <property type="project" value="InterPro"/>
</dbReference>
<evidence type="ECO:0000256" key="1">
    <source>
        <dbReference type="ARBA" id="ARBA00004123"/>
    </source>
</evidence>
<dbReference type="CDD" id="cd07980">
    <property type="entry name" value="TFIIF_beta"/>
    <property type="match status" value="1"/>
</dbReference>
<evidence type="ECO:0000259" key="11">
    <source>
        <dbReference type="Pfam" id="PF02270"/>
    </source>
</evidence>
<dbReference type="STRING" id="1353009.A0A1Y2J0Q4"/>
<feature type="compositionally biased region" description="Basic and acidic residues" evidence="10">
    <location>
        <begin position="147"/>
        <end position="167"/>
    </location>
</feature>
<dbReference type="Proteomes" id="UP000193067">
    <property type="component" value="Unassembled WGS sequence"/>
</dbReference>
<evidence type="ECO:0000256" key="2">
    <source>
        <dbReference type="ARBA" id="ARBA00009543"/>
    </source>
</evidence>
<evidence type="ECO:0000256" key="10">
    <source>
        <dbReference type="SAM" id="MobiDB-lite"/>
    </source>
</evidence>
<dbReference type="FunFam" id="1.10.10.10:FF:000035">
    <property type="entry name" value="General transcription factor IIF subunit 2"/>
    <property type="match status" value="1"/>
</dbReference>
<feature type="compositionally biased region" description="Acidic residues" evidence="10">
    <location>
        <begin position="336"/>
        <end position="352"/>
    </location>
</feature>
<dbReference type="InterPro" id="IPR040450">
    <property type="entry name" value="TFIIF_beta_HTH"/>
</dbReference>
<gene>
    <name evidence="13" type="ORF">PYCCODRAFT_1422663</name>
</gene>
<name>A0A1Y2J0Q4_TRAC3</name>
<dbReference type="Gene3D" id="1.10.10.10">
    <property type="entry name" value="Winged helix-like DNA-binding domain superfamily/Winged helix DNA-binding domain"/>
    <property type="match status" value="1"/>
</dbReference>
<evidence type="ECO:0000256" key="5">
    <source>
        <dbReference type="ARBA" id="ARBA00023125"/>
    </source>
</evidence>
<dbReference type="SUPFAM" id="SSF46785">
    <property type="entry name" value="Winged helix' DNA-binding domain"/>
    <property type="match status" value="1"/>
</dbReference>
<proteinExistence type="inferred from homology"/>
<dbReference type="InterPro" id="IPR003196">
    <property type="entry name" value="TFIIF_beta"/>
</dbReference>
<evidence type="ECO:0000256" key="4">
    <source>
        <dbReference type="ARBA" id="ARBA00023015"/>
    </source>
</evidence>
<keyword evidence="14" id="KW-1185">Reference proteome</keyword>
<keyword evidence="5" id="KW-0238">DNA-binding</keyword>
<keyword evidence="4" id="KW-0805">Transcription regulation</keyword>
<feature type="region of interest" description="Disordered" evidence="10">
    <location>
        <begin position="1"/>
        <end position="26"/>
    </location>
</feature>
<feature type="compositionally biased region" description="Low complexity" evidence="10">
    <location>
        <begin position="76"/>
        <end position="89"/>
    </location>
</feature>
<dbReference type="InterPro" id="IPR040504">
    <property type="entry name" value="TFIIF_beta_N"/>
</dbReference>
<feature type="domain" description="TFIIF beta subunit N-terminal" evidence="12">
    <location>
        <begin position="44"/>
        <end position="185"/>
    </location>
</feature>
<evidence type="ECO:0000256" key="6">
    <source>
        <dbReference type="ARBA" id="ARBA00023163"/>
    </source>
</evidence>
<keyword evidence="7" id="KW-0539">Nucleus</keyword>
<evidence type="ECO:0000259" key="12">
    <source>
        <dbReference type="Pfam" id="PF17683"/>
    </source>
</evidence>
<feature type="region of interest" description="Disordered" evidence="10">
    <location>
        <begin position="318"/>
        <end position="352"/>
    </location>
</feature>
<evidence type="ECO:0000313" key="13">
    <source>
        <dbReference type="EMBL" id="OSD06384.1"/>
    </source>
</evidence>
<dbReference type="PANTHER" id="PTHR10445:SF0">
    <property type="entry name" value="GENERAL TRANSCRIPTION FACTOR IIF SUBUNIT 2"/>
    <property type="match status" value="1"/>
</dbReference>
<dbReference type="GO" id="GO:0003677">
    <property type="term" value="F:DNA binding"/>
    <property type="evidence" value="ECO:0007669"/>
    <property type="project" value="UniProtKB-KW"/>
</dbReference>
<dbReference type="AlphaFoldDB" id="A0A1Y2J0Q4"/>
<dbReference type="InterPro" id="IPR036388">
    <property type="entry name" value="WH-like_DNA-bd_sf"/>
</dbReference>
<dbReference type="GO" id="GO:0006367">
    <property type="term" value="P:transcription initiation at RNA polymerase II promoter"/>
    <property type="evidence" value="ECO:0007669"/>
    <property type="project" value="InterPro"/>
</dbReference>
<organism evidence="13 14">
    <name type="scientific">Trametes coccinea (strain BRFM310)</name>
    <name type="common">Pycnoporus coccineus</name>
    <dbReference type="NCBI Taxonomy" id="1353009"/>
    <lineage>
        <taxon>Eukaryota</taxon>
        <taxon>Fungi</taxon>
        <taxon>Dikarya</taxon>
        <taxon>Basidiomycota</taxon>
        <taxon>Agaricomycotina</taxon>
        <taxon>Agaricomycetes</taxon>
        <taxon>Polyporales</taxon>
        <taxon>Polyporaceae</taxon>
        <taxon>Trametes</taxon>
    </lineage>
</organism>
<protein>
    <recommendedName>
        <fullName evidence="3">Transcription initiation factor IIF subunit beta</fullName>
    </recommendedName>
    <alternativeName>
        <fullName evidence="9">TFIIF medium subunit</fullName>
    </alternativeName>
    <alternativeName>
        <fullName evidence="8">TFIIF-beta</fullName>
    </alternativeName>
</protein>
<feature type="region of interest" description="Disordered" evidence="10">
    <location>
        <begin position="76"/>
        <end position="109"/>
    </location>
</feature>
<sequence length="352" mass="39232">MKFTALDEYSPEVHGSYDDWEPMDSSADDEGLMQVEPGDGQLLMVKIPKHLMERWSAIDEEDVHLATIRVYHPPHATPSVASSSSTAAAKPRIVLTLPPDPDDDRLGPDEYEMQMSAADAAAPFNEYVVAEYDPARARSPPPGPAHARGESRKGRAGADGRRREEGRRRRQIALAGMVTHHCNLRSVLSERLRQRVKARSVEANTPKRQTILLDHGAWRSRMAASARGERRPFLIAGGCKKSGGTRDLRTRLPRAALLDMLFRLFEAQTRWTFKALRERTQQPEAYLKEILPEVAYTHKTGQHRGLWELSAIYKYKAGTSSSTPTPPSASAPTSGEGEDDSEDDSDMEDLFC</sequence>
<dbReference type="OrthoDB" id="449280at2759"/>
<feature type="domain" description="TFIIF beta subunit HTH" evidence="11">
    <location>
        <begin position="250"/>
        <end position="314"/>
    </location>
</feature>
<comment type="subcellular location">
    <subcellularLocation>
        <location evidence="1">Nucleus</location>
    </subcellularLocation>
</comment>
<keyword evidence="6" id="KW-0804">Transcription</keyword>
<dbReference type="PANTHER" id="PTHR10445">
    <property type="entry name" value="GENERAL TRANSCRIPTION FACTOR IIF SUBUNIT 2"/>
    <property type="match status" value="1"/>
</dbReference>
<evidence type="ECO:0000256" key="7">
    <source>
        <dbReference type="ARBA" id="ARBA00023242"/>
    </source>
</evidence>
<accession>A0A1Y2J0Q4</accession>
<reference evidence="13 14" key="1">
    <citation type="journal article" date="2015" name="Biotechnol. Biofuels">
        <title>Enhanced degradation of softwood versus hardwood by the white-rot fungus Pycnoporus coccineus.</title>
        <authorList>
            <person name="Couturier M."/>
            <person name="Navarro D."/>
            <person name="Chevret D."/>
            <person name="Henrissat B."/>
            <person name="Piumi F."/>
            <person name="Ruiz-Duenas F.J."/>
            <person name="Martinez A.T."/>
            <person name="Grigoriev I.V."/>
            <person name="Riley R."/>
            <person name="Lipzen A."/>
            <person name="Berrin J.G."/>
            <person name="Master E.R."/>
            <person name="Rosso M.N."/>
        </authorList>
    </citation>
    <scope>NUCLEOTIDE SEQUENCE [LARGE SCALE GENOMIC DNA]</scope>
    <source>
        <strain evidence="13 14">BRFM310</strain>
    </source>
</reference>
<dbReference type="Pfam" id="PF17683">
    <property type="entry name" value="TFIIF_beta_N"/>
    <property type="match status" value="1"/>
</dbReference>
<evidence type="ECO:0000256" key="8">
    <source>
        <dbReference type="ARBA" id="ARBA00081473"/>
    </source>
</evidence>
<evidence type="ECO:0000256" key="9">
    <source>
        <dbReference type="ARBA" id="ARBA00081863"/>
    </source>
</evidence>
<comment type="similarity">
    <text evidence="2">Belongs to the TFIIF beta subunit family.</text>
</comment>
<feature type="region of interest" description="Disordered" evidence="10">
    <location>
        <begin position="134"/>
        <end position="168"/>
    </location>
</feature>